<organism evidence="1 2">
    <name type="scientific">Gryllotalpicola koreensis</name>
    <dbReference type="NCBI Taxonomy" id="993086"/>
    <lineage>
        <taxon>Bacteria</taxon>
        <taxon>Bacillati</taxon>
        <taxon>Actinomycetota</taxon>
        <taxon>Actinomycetes</taxon>
        <taxon>Micrococcales</taxon>
        <taxon>Microbacteriaceae</taxon>
        <taxon>Gryllotalpicola</taxon>
    </lineage>
</organism>
<accession>A0ABP7ZQK1</accession>
<evidence type="ECO:0000313" key="1">
    <source>
        <dbReference type="EMBL" id="GAA4168067.1"/>
    </source>
</evidence>
<protein>
    <submittedName>
        <fullName evidence="1">Uncharacterized protein</fullName>
    </submittedName>
</protein>
<dbReference type="RefSeq" id="WP_344751467.1">
    <property type="nucleotide sequence ID" value="NZ_BAABBW010000001.1"/>
</dbReference>
<evidence type="ECO:0000313" key="2">
    <source>
        <dbReference type="Proteomes" id="UP001501079"/>
    </source>
</evidence>
<comment type="caution">
    <text evidence="1">The sequence shown here is derived from an EMBL/GenBank/DDBJ whole genome shotgun (WGS) entry which is preliminary data.</text>
</comment>
<dbReference type="Proteomes" id="UP001501079">
    <property type="component" value="Unassembled WGS sequence"/>
</dbReference>
<dbReference type="EMBL" id="BAABBW010000001">
    <property type="protein sequence ID" value="GAA4168067.1"/>
    <property type="molecule type" value="Genomic_DNA"/>
</dbReference>
<keyword evidence="2" id="KW-1185">Reference proteome</keyword>
<gene>
    <name evidence="1" type="ORF">GCM10022287_02640</name>
</gene>
<name>A0ABP7ZQK1_9MICO</name>
<sequence>MSVLGVVVVPGGKNPRVHGVVLEGTVADPRVVDTFELRTGATEPSEQAVDLARHLSPKLDRAGYERAGIRVAGTTPVPRRSKAAFSRAHCEGAILFVLREVLREPVVIVEPVAAARVIGLTKAELETLVDRLASQGVNGDAVLAGLAALASL</sequence>
<proteinExistence type="predicted"/>
<reference evidence="2" key="1">
    <citation type="journal article" date="2019" name="Int. J. Syst. Evol. Microbiol.">
        <title>The Global Catalogue of Microorganisms (GCM) 10K type strain sequencing project: providing services to taxonomists for standard genome sequencing and annotation.</title>
        <authorList>
            <consortium name="The Broad Institute Genomics Platform"/>
            <consortium name="The Broad Institute Genome Sequencing Center for Infectious Disease"/>
            <person name="Wu L."/>
            <person name="Ma J."/>
        </authorList>
    </citation>
    <scope>NUCLEOTIDE SEQUENCE [LARGE SCALE GENOMIC DNA]</scope>
    <source>
        <strain evidence="2">JCM 17591</strain>
    </source>
</reference>